<dbReference type="VEuPathDB" id="FungiDB:M747DRAFT_314085"/>
<dbReference type="SUPFAM" id="SSF51197">
    <property type="entry name" value="Clavaminate synthase-like"/>
    <property type="match status" value="1"/>
</dbReference>
<proteinExistence type="predicted"/>
<dbReference type="EMBL" id="KZ851909">
    <property type="protein sequence ID" value="RDH21990.1"/>
    <property type="molecule type" value="Genomic_DNA"/>
</dbReference>
<gene>
    <name evidence="5" type="ORF">M747DRAFT_314085</name>
</gene>
<dbReference type="InterPro" id="IPR026992">
    <property type="entry name" value="DIOX_N"/>
</dbReference>
<dbReference type="Proteomes" id="UP000253845">
    <property type="component" value="Unassembled WGS sequence"/>
</dbReference>
<evidence type="ECO:0000313" key="6">
    <source>
        <dbReference type="Proteomes" id="UP000253845"/>
    </source>
</evidence>
<keyword evidence="1" id="KW-0479">Metal-binding</keyword>
<evidence type="ECO:0000259" key="4">
    <source>
        <dbReference type="Pfam" id="PF14226"/>
    </source>
</evidence>
<dbReference type="GO" id="GO:0046872">
    <property type="term" value="F:metal ion binding"/>
    <property type="evidence" value="ECO:0007669"/>
    <property type="project" value="UniProtKB-KW"/>
</dbReference>
<organism evidence="5 6">
    <name type="scientific">Aspergillus niger ATCC 13496</name>
    <dbReference type="NCBI Taxonomy" id="1353008"/>
    <lineage>
        <taxon>Eukaryota</taxon>
        <taxon>Fungi</taxon>
        <taxon>Dikarya</taxon>
        <taxon>Ascomycota</taxon>
        <taxon>Pezizomycotina</taxon>
        <taxon>Eurotiomycetes</taxon>
        <taxon>Eurotiomycetidae</taxon>
        <taxon>Eurotiales</taxon>
        <taxon>Aspergillaceae</taxon>
        <taxon>Aspergillus</taxon>
        <taxon>Aspergillus subgen. Circumdati</taxon>
    </lineage>
</organism>
<name>A0A370C730_ASPNG</name>
<sequence>MSPAIPVIDLRHREDRQRLTDEIRHACEDLGFFQLRNYTIPDFFCLPVEIKEKYDRGKLASNIHTGDLKEGFFLGRHLPLDDPDVEAGKFGQGPNNYPAIGTDPQLFRDTDALRRFCTKPIATLHLLHYPPQAPDASELERGVHYQSSRIRLPTTNELTLLAGIGAHSDFGAITILLQDAVGGSTDFLVECLESCLEPGKEPKYSSVTVHDWIVGRYADTFGGGEVKGEKDLDPMHALGNPDRWPKSTGCTDLVSIEVVDVTRIPNIPTIARTDRKDLGELAHRDMECKQWIDSKRHAASAGSTRTTLKMNPDCSCGLPSAQGRF</sequence>
<reference evidence="5 6" key="1">
    <citation type="submission" date="2018-07" db="EMBL/GenBank/DDBJ databases">
        <title>Section-level genome sequencing of Aspergillus section Nigri to investigate inter- and intra-species variation.</title>
        <authorList>
            <consortium name="DOE Joint Genome Institute"/>
            <person name="Vesth T.C."/>
            <person name="Nybo J.L."/>
            <person name="Theobald S."/>
            <person name="Frisvad J.C."/>
            <person name="Larsen T.O."/>
            <person name="Nielsen K.F."/>
            <person name="Hoof J.B."/>
            <person name="Brandl J."/>
            <person name="Salamov A."/>
            <person name="Riley R."/>
            <person name="Gladden J.M."/>
            <person name="Phatale P."/>
            <person name="Nielsen M.T."/>
            <person name="Lyhne E.K."/>
            <person name="Kogle M.E."/>
            <person name="Strasser K."/>
            <person name="McDonnell E."/>
            <person name="Barry K."/>
            <person name="Clum A."/>
            <person name="Chen C."/>
            <person name="Nolan M."/>
            <person name="Sandor L."/>
            <person name="Kuo A."/>
            <person name="Lipzen A."/>
            <person name="Hainaut M."/>
            <person name="Drula E."/>
            <person name="Tsang A."/>
            <person name="Magnuson J.K."/>
            <person name="Henrissat B."/>
            <person name="Wiebenga A."/>
            <person name="Simmons B.A."/>
            <person name="Makela M.R."/>
            <person name="De vries R.P."/>
            <person name="Grigoriev I.V."/>
            <person name="Mortensen U.H."/>
            <person name="Baker S.E."/>
            <person name="Andersen M.R."/>
        </authorList>
    </citation>
    <scope>NUCLEOTIDE SEQUENCE [LARGE SCALE GENOMIC DNA]</scope>
    <source>
        <strain evidence="5 6">ATCC 13496</strain>
    </source>
</reference>
<dbReference type="GO" id="GO:0016491">
    <property type="term" value="F:oxidoreductase activity"/>
    <property type="evidence" value="ECO:0007669"/>
    <property type="project" value="UniProtKB-KW"/>
</dbReference>
<dbReference type="PANTHER" id="PTHR10209:SF881">
    <property type="entry name" value="FI07970P-RELATED"/>
    <property type="match status" value="1"/>
</dbReference>
<keyword evidence="3" id="KW-0408">Iron</keyword>
<accession>A0A370C730</accession>
<dbReference type="Gene3D" id="2.60.120.330">
    <property type="entry name" value="B-lactam Antibiotic, Isopenicillin N Synthase, Chain"/>
    <property type="match status" value="2"/>
</dbReference>
<feature type="domain" description="Non-haem dioxygenase N-terminal" evidence="4">
    <location>
        <begin position="5"/>
        <end position="99"/>
    </location>
</feature>
<evidence type="ECO:0000256" key="2">
    <source>
        <dbReference type="ARBA" id="ARBA00023002"/>
    </source>
</evidence>
<dbReference type="AlphaFoldDB" id="A0A370C730"/>
<evidence type="ECO:0000313" key="5">
    <source>
        <dbReference type="EMBL" id="RDH21990.1"/>
    </source>
</evidence>
<protein>
    <submittedName>
        <fullName evidence="5">Clavaminate synthase-like protein</fullName>
    </submittedName>
</protein>
<evidence type="ECO:0000256" key="3">
    <source>
        <dbReference type="ARBA" id="ARBA00023004"/>
    </source>
</evidence>
<evidence type="ECO:0000256" key="1">
    <source>
        <dbReference type="ARBA" id="ARBA00022723"/>
    </source>
</evidence>
<dbReference type="InterPro" id="IPR027443">
    <property type="entry name" value="IPNS-like_sf"/>
</dbReference>
<keyword evidence="2" id="KW-0560">Oxidoreductase</keyword>
<dbReference type="Pfam" id="PF14226">
    <property type="entry name" value="DIOX_N"/>
    <property type="match status" value="1"/>
</dbReference>
<dbReference type="PANTHER" id="PTHR10209">
    <property type="entry name" value="OXIDOREDUCTASE, 2OG-FE II OXYGENASE FAMILY PROTEIN"/>
    <property type="match status" value="1"/>
</dbReference>